<dbReference type="InParanoid" id="A5E0A9"/>
<evidence type="ECO:0000313" key="2">
    <source>
        <dbReference type="EMBL" id="EDK44866.1"/>
    </source>
</evidence>
<accession>A5E0A9</accession>
<evidence type="ECO:0000313" key="3">
    <source>
        <dbReference type="Proteomes" id="UP000001996"/>
    </source>
</evidence>
<dbReference type="EMBL" id="CH981526">
    <property type="protein sequence ID" value="EDK44866.1"/>
    <property type="molecule type" value="Genomic_DNA"/>
</dbReference>
<gene>
    <name evidence="2" type="ORF">LELG_03046</name>
</gene>
<protein>
    <submittedName>
        <fullName evidence="2">Uncharacterized protein</fullName>
    </submittedName>
</protein>
<feature type="region of interest" description="Disordered" evidence="1">
    <location>
        <begin position="10"/>
        <end position="40"/>
    </location>
</feature>
<name>A5E0A9_LODEL</name>
<keyword evidence="3" id="KW-1185">Reference proteome</keyword>
<proteinExistence type="predicted"/>
<dbReference type="VEuPathDB" id="FungiDB:LELG_03046"/>
<dbReference type="AlphaFoldDB" id="A5E0A9"/>
<dbReference type="Pfam" id="PF23731">
    <property type="entry name" value="ARM_ECM29_C"/>
    <property type="match status" value="1"/>
</dbReference>
<reference evidence="2 3" key="1">
    <citation type="journal article" date="2009" name="Nature">
        <title>Evolution of pathogenicity and sexual reproduction in eight Candida genomes.</title>
        <authorList>
            <person name="Butler G."/>
            <person name="Rasmussen M.D."/>
            <person name="Lin M.F."/>
            <person name="Santos M.A."/>
            <person name="Sakthikumar S."/>
            <person name="Munro C.A."/>
            <person name="Rheinbay E."/>
            <person name="Grabherr M."/>
            <person name="Forche A."/>
            <person name="Reedy J.L."/>
            <person name="Agrafioti I."/>
            <person name="Arnaud M.B."/>
            <person name="Bates S."/>
            <person name="Brown A.J."/>
            <person name="Brunke S."/>
            <person name="Costanzo M.C."/>
            <person name="Fitzpatrick D.A."/>
            <person name="de Groot P.W."/>
            <person name="Harris D."/>
            <person name="Hoyer L.L."/>
            <person name="Hube B."/>
            <person name="Klis F.M."/>
            <person name="Kodira C."/>
            <person name="Lennard N."/>
            <person name="Logue M.E."/>
            <person name="Martin R."/>
            <person name="Neiman A.M."/>
            <person name="Nikolaou E."/>
            <person name="Quail M.A."/>
            <person name="Quinn J."/>
            <person name="Santos M.C."/>
            <person name="Schmitzberger F.F."/>
            <person name="Sherlock G."/>
            <person name="Shah P."/>
            <person name="Silverstein K.A."/>
            <person name="Skrzypek M.S."/>
            <person name="Soll D."/>
            <person name="Staggs R."/>
            <person name="Stansfield I."/>
            <person name="Stumpf M.P."/>
            <person name="Sudbery P.E."/>
            <person name="Srikantha T."/>
            <person name="Zeng Q."/>
            <person name="Berman J."/>
            <person name="Berriman M."/>
            <person name="Heitman J."/>
            <person name="Gow N.A."/>
            <person name="Lorenz M.C."/>
            <person name="Birren B.W."/>
            <person name="Kellis M."/>
            <person name="Cuomo C.A."/>
        </authorList>
    </citation>
    <scope>NUCLEOTIDE SEQUENCE [LARGE SCALE GENOMIC DNA]</scope>
    <source>
        <strain evidence="3">ATCC 11503 / BCRC 21390 / CBS 2605 / JCM 1781 / NBRC 1676 / NRRL YB-4239</strain>
    </source>
</reference>
<evidence type="ECO:0000256" key="1">
    <source>
        <dbReference type="SAM" id="MobiDB-lite"/>
    </source>
</evidence>
<dbReference type="HOGENOM" id="CLU_1482246_0_0_1"/>
<sequence>MREFLQREYKVRNGNGGGASDGDSDSDVEMADANGEKGPGAIAQEERRLELLDILGDSFSPGSTLKVQLDLLWWAIKKSLNPGLFPTWRTKVRVCKLLRGVLQDLPKEVDTETSLGETWIIICDQCLHVSELESVKIEMIRLSKSIIKFVESEAIKNLIVSKLSEFRAKETSSVVKVEVEKE</sequence>
<dbReference type="Proteomes" id="UP000001996">
    <property type="component" value="Unassembled WGS sequence"/>
</dbReference>
<organism evidence="2 3">
    <name type="scientific">Lodderomyces elongisporus (strain ATCC 11503 / CBS 2605 / JCM 1781 / NBRC 1676 / NRRL YB-4239)</name>
    <name type="common">Yeast</name>
    <name type="synonym">Saccharomyces elongisporus</name>
    <dbReference type="NCBI Taxonomy" id="379508"/>
    <lineage>
        <taxon>Eukaryota</taxon>
        <taxon>Fungi</taxon>
        <taxon>Dikarya</taxon>
        <taxon>Ascomycota</taxon>
        <taxon>Saccharomycotina</taxon>
        <taxon>Pichiomycetes</taxon>
        <taxon>Debaryomycetaceae</taxon>
        <taxon>Candida/Lodderomyces clade</taxon>
        <taxon>Lodderomyces</taxon>
    </lineage>
</organism>